<protein>
    <submittedName>
        <fullName evidence="1">Uncharacterized protein</fullName>
    </submittedName>
</protein>
<sequence length="14" mass="1839">MHQFQQQRFYQNLA</sequence>
<evidence type="ECO:0000313" key="1">
    <source>
        <dbReference type="EMBL" id="JAD60040.1"/>
    </source>
</evidence>
<accession>A0A0A9BFM7</accession>
<reference evidence="1" key="1">
    <citation type="submission" date="2014-09" db="EMBL/GenBank/DDBJ databases">
        <authorList>
            <person name="Magalhaes I.L.F."/>
            <person name="Oliveira U."/>
            <person name="Santos F.R."/>
            <person name="Vidigal T.H.D.A."/>
            <person name="Brescovit A.D."/>
            <person name="Santos A.J."/>
        </authorList>
    </citation>
    <scope>NUCLEOTIDE SEQUENCE</scope>
    <source>
        <tissue evidence="1">Shoot tissue taken approximately 20 cm above the soil surface</tissue>
    </source>
</reference>
<name>A0A0A9BFM7_ARUDO</name>
<organism evidence="1">
    <name type="scientific">Arundo donax</name>
    <name type="common">Giant reed</name>
    <name type="synonym">Donax arundinaceus</name>
    <dbReference type="NCBI Taxonomy" id="35708"/>
    <lineage>
        <taxon>Eukaryota</taxon>
        <taxon>Viridiplantae</taxon>
        <taxon>Streptophyta</taxon>
        <taxon>Embryophyta</taxon>
        <taxon>Tracheophyta</taxon>
        <taxon>Spermatophyta</taxon>
        <taxon>Magnoliopsida</taxon>
        <taxon>Liliopsida</taxon>
        <taxon>Poales</taxon>
        <taxon>Poaceae</taxon>
        <taxon>PACMAD clade</taxon>
        <taxon>Arundinoideae</taxon>
        <taxon>Arundineae</taxon>
        <taxon>Arundo</taxon>
    </lineage>
</organism>
<dbReference type="EMBL" id="GBRH01237855">
    <property type="protein sequence ID" value="JAD60040.1"/>
    <property type="molecule type" value="Transcribed_RNA"/>
</dbReference>
<reference evidence="1" key="2">
    <citation type="journal article" date="2015" name="Data Brief">
        <title>Shoot transcriptome of the giant reed, Arundo donax.</title>
        <authorList>
            <person name="Barrero R.A."/>
            <person name="Guerrero F.D."/>
            <person name="Moolhuijzen P."/>
            <person name="Goolsby J.A."/>
            <person name="Tidwell J."/>
            <person name="Bellgard S.E."/>
            <person name="Bellgard M.I."/>
        </authorList>
    </citation>
    <scope>NUCLEOTIDE SEQUENCE</scope>
    <source>
        <tissue evidence="1">Shoot tissue taken approximately 20 cm above the soil surface</tissue>
    </source>
</reference>
<proteinExistence type="predicted"/>